<dbReference type="PROSITE" id="PS50878">
    <property type="entry name" value="RT_POL"/>
    <property type="match status" value="1"/>
</dbReference>
<gene>
    <name evidence="3" type="primary">RTase_659</name>
    <name evidence="3" type="ORF">AVEN_181079_1</name>
</gene>
<evidence type="ECO:0000259" key="1">
    <source>
        <dbReference type="PROSITE" id="PS50878"/>
    </source>
</evidence>
<dbReference type="Gene3D" id="3.30.420.10">
    <property type="entry name" value="Ribonuclease H-like superfamily/Ribonuclease H"/>
    <property type="match status" value="1"/>
</dbReference>
<dbReference type="SUPFAM" id="SSF56672">
    <property type="entry name" value="DNA/RNA polymerases"/>
    <property type="match status" value="1"/>
</dbReference>
<dbReference type="Pfam" id="PF00075">
    <property type="entry name" value="RNase_H"/>
    <property type="match status" value="1"/>
</dbReference>
<dbReference type="GO" id="GO:0004523">
    <property type="term" value="F:RNA-DNA hybrid ribonuclease activity"/>
    <property type="evidence" value="ECO:0007669"/>
    <property type="project" value="InterPro"/>
</dbReference>
<dbReference type="SUPFAM" id="SSF53098">
    <property type="entry name" value="Ribonuclease H-like"/>
    <property type="match status" value="1"/>
</dbReference>
<dbReference type="InterPro" id="IPR043502">
    <property type="entry name" value="DNA/RNA_pol_sf"/>
</dbReference>
<protein>
    <submittedName>
        <fullName evidence="3">Putative RNA-directed DNA polymerase from transposon BS</fullName>
    </submittedName>
</protein>
<sequence>IWNEYHFPTSWQHALVIPLLKPGKNSADPSNYRPIALTSCLCKLLERMVNRRLIYFLERNNLLNQNQSGFRRGRSTLDNLLALETNARLAFLQRKHLVAIFFDIEKAYDRTWRYGILKDLYDFNLRGNLPIFIQKFLTFRKFQVRVGSELSDFYVQEEGVPQGSVLSVTLFSLKINNILNQIPQSVKAYLYVDDLYISCTGNHMNFIERQLQIAVNSIQKWSLMNGFTLSTSKTAAVHFCRKRNLHLDPEIKLDGHSIPLLNEIRFLGVIFDKKLTFLPHVISLRKKCERSLNILRVLSTTAWGADRPSMMRIYRAIILSKIDYGCVIYGSSRKTVLQRLDTVHHTALRICSGAFRTSPVKSLYVDSHEPSLSLRRQMLSLHFYFKIESLPHHPFHNYQLRPFLIRLQEKRKSSIPIFFTRMRTILSDLTLGYLNVSPHALNNFPPWKNKDFNYLNPFENFPKNQTTDTIYQKLYFEHRSHYRTFTPIFTDGSKTSTDTSLAVVFPDRILSFKLRQFCSIFTAEITAVQLALTNILNRPCGCYIIYIDSLSVLQSLKSSNHQSHPLVFSVLELYSNLLFRGFTVLFCWIPSHVGIRGNEDADQAAKSASAFYNTSVPACDLKKHIKDRLYFNWQTQWNLETQNKLHAVKPVIENWPSMRNRKSDTVLTRLRIGHTRLTHRYLLMGEQAPTCTHCGCSLSVIHFLVECPFFNSQRLRYFQTTSVTLLTLVGTYPHEKLFPFLKSIGFYSLI</sequence>
<dbReference type="InterPro" id="IPR000477">
    <property type="entry name" value="RT_dom"/>
</dbReference>
<feature type="domain" description="Reverse transcriptase" evidence="1">
    <location>
        <begin position="1"/>
        <end position="271"/>
    </location>
</feature>
<accession>A0A4Y2VCW4</accession>
<dbReference type="PROSITE" id="PS50879">
    <property type="entry name" value="RNASE_H_1"/>
    <property type="match status" value="1"/>
</dbReference>
<dbReference type="EMBL" id="BGPR01045075">
    <property type="protein sequence ID" value="GBO21956.1"/>
    <property type="molecule type" value="Genomic_DNA"/>
</dbReference>
<dbReference type="GO" id="GO:0042575">
    <property type="term" value="C:DNA polymerase complex"/>
    <property type="evidence" value="ECO:0007669"/>
    <property type="project" value="UniProtKB-ARBA"/>
</dbReference>
<dbReference type="InterPro" id="IPR012337">
    <property type="entry name" value="RNaseH-like_sf"/>
</dbReference>
<dbReference type="InterPro" id="IPR036397">
    <property type="entry name" value="RNaseH_sf"/>
</dbReference>
<dbReference type="CDD" id="cd01650">
    <property type="entry name" value="RT_nLTR_like"/>
    <property type="match status" value="1"/>
</dbReference>
<feature type="non-terminal residue" evidence="3">
    <location>
        <position position="1"/>
    </location>
</feature>
<keyword evidence="3" id="KW-0548">Nucleotidyltransferase</keyword>
<evidence type="ECO:0000313" key="4">
    <source>
        <dbReference type="Proteomes" id="UP000499080"/>
    </source>
</evidence>
<dbReference type="PANTHER" id="PTHR33481">
    <property type="entry name" value="REVERSE TRANSCRIPTASE"/>
    <property type="match status" value="1"/>
</dbReference>
<dbReference type="AlphaFoldDB" id="A0A4Y2VCW4"/>
<dbReference type="Proteomes" id="UP000499080">
    <property type="component" value="Unassembled WGS sequence"/>
</dbReference>
<dbReference type="Pfam" id="PF00078">
    <property type="entry name" value="RVT_1"/>
    <property type="match status" value="1"/>
</dbReference>
<keyword evidence="3" id="KW-0808">Transferase</keyword>
<proteinExistence type="predicted"/>
<dbReference type="CDD" id="cd09276">
    <property type="entry name" value="Rnase_HI_RT_non_LTR"/>
    <property type="match status" value="1"/>
</dbReference>
<evidence type="ECO:0000259" key="2">
    <source>
        <dbReference type="PROSITE" id="PS50879"/>
    </source>
</evidence>
<keyword evidence="4" id="KW-1185">Reference proteome</keyword>
<name>A0A4Y2VCW4_ARAVE</name>
<dbReference type="GO" id="GO:0003676">
    <property type="term" value="F:nucleic acid binding"/>
    <property type="evidence" value="ECO:0007669"/>
    <property type="project" value="InterPro"/>
</dbReference>
<dbReference type="OrthoDB" id="6433748at2759"/>
<comment type="caution">
    <text evidence="3">The sequence shown here is derived from an EMBL/GenBank/DDBJ whole genome shotgun (WGS) entry which is preliminary data.</text>
</comment>
<reference evidence="3 4" key="1">
    <citation type="journal article" date="2019" name="Sci. Rep.">
        <title>Orb-weaving spider Araneus ventricosus genome elucidates the spidroin gene catalogue.</title>
        <authorList>
            <person name="Kono N."/>
            <person name="Nakamura H."/>
            <person name="Ohtoshi R."/>
            <person name="Moran D.A.P."/>
            <person name="Shinohara A."/>
            <person name="Yoshida Y."/>
            <person name="Fujiwara M."/>
            <person name="Mori M."/>
            <person name="Tomita M."/>
            <person name="Arakawa K."/>
        </authorList>
    </citation>
    <scope>NUCLEOTIDE SEQUENCE [LARGE SCALE GENOMIC DNA]</scope>
</reference>
<evidence type="ECO:0000313" key="3">
    <source>
        <dbReference type="EMBL" id="GBO21956.1"/>
    </source>
</evidence>
<organism evidence="3 4">
    <name type="scientific">Araneus ventricosus</name>
    <name type="common">Orbweaver spider</name>
    <name type="synonym">Epeira ventricosa</name>
    <dbReference type="NCBI Taxonomy" id="182803"/>
    <lineage>
        <taxon>Eukaryota</taxon>
        <taxon>Metazoa</taxon>
        <taxon>Ecdysozoa</taxon>
        <taxon>Arthropoda</taxon>
        <taxon>Chelicerata</taxon>
        <taxon>Arachnida</taxon>
        <taxon>Araneae</taxon>
        <taxon>Araneomorphae</taxon>
        <taxon>Entelegynae</taxon>
        <taxon>Araneoidea</taxon>
        <taxon>Araneidae</taxon>
        <taxon>Araneus</taxon>
    </lineage>
</organism>
<keyword evidence="3" id="KW-0695">RNA-directed DNA polymerase</keyword>
<dbReference type="InterPro" id="IPR002156">
    <property type="entry name" value="RNaseH_domain"/>
</dbReference>
<feature type="domain" description="RNase H type-1" evidence="2">
    <location>
        <begin position="482"/>
        <end position="610"/>
    </location>
</feature>
<dbReference type="GO" id="GO:0003964">
    <property type="term" value="F:RNA-directed DNA polymerase activity"/>
    <property type="evidence" value="ECO:0007669"/>
    <property type="project" value="UniProtKB-KW"/>
</dbReference>
<dbReference type="PANTHER" id="PTHR33481:SF1">
    <property type="entry name" value="ENDONUCLEASE_EXONUCLEASE_PHOSPHATASE DOMAIN-CONTAINING PROTEIN-RELATED"/>
    <property type="match status" value="1"/>
</dbReference>